<dbReference type="InterPro" id="IPR005031">
    <property type="entry name" value="COQ10_START"/>
</dbReference>
<gene>
    <name evidence="2" type="ORF">WJX75_005449</name>
</gene>
<protein>
    <recommendedName>
        <fullName evidence="1">Coenzyme Q-binding protein COQ10 START domain-containing protein</fullName>
    </recommendedName>
</protein>
<dbReference type="InterPro" id="IPR023393">
    <property type="entry name" value="START-like_dom_sf"/>
</dbReference>
<dbReference type="Pfam" id="PF03364">
    <property type="entry name" value="Polyketide_cyc"/>
    <property type="match status" value="1"/>
</dbReference>
<dbReference type="EMBL" id="JALJOT010000011">
    <property type="protein sequence ID" value="KAK9905740.1"/>
    <property type="molecule type" value="Genomic_DNA"/>
</dbReference>
<organism evidence="2 3">
    <name type="scientific">Coccomyxa subellipsoidea</name>
    <dbReference type="NCBI Taxonomy" id="248742"/>
    <lineage>
        <taxon>Eukaryota</taxon>
        <taxon>Viridiplantae</taxon>
        <taxon>Chlorophyta</taxon>
        <taxon>core chlorophytes</taxon>
        <taxon>Trebouxiophyceae</taxon>
        <taxon>Trebouxiophyceae incertae sedis</taxon>
        <taxon>Coccomyxaceae</taxon>
        <taxon>Coccomyxa</taxon>
    </lineage>
</organism>
<dbReference type="Proteomes" id="UP001491310">
    <property type="component" value="Unassembled WGS sequence"/>
</dbReference>
<evidence type="ECO:0000259" key="1">
    <source>
        <dbReference type="Pfam" id="PF03364"/>
    </source>
</evidence>
<dbReference type="PANTHER" id="PTHR31385">
    <property type="entry name" value="PUTATIVE (DUF220)-RELATED"/>
    <property type="match status" value="1"/>
</dbReference>
<proteinExistence type="predicted"/>
<name>A0ABR2YI20_9CHLO</name>
<dbReference type="PANTHER" id="PTHR31385:SF1">
    <property type="entry name" value="PUTATIVE (DUF220)-RELATED"/>
    <property type="match status" value="1"/>
</dbReference>
<evidence type="ECO:0000313" key="2">
    <source>
        <dbReference type="EMBL" id="KAK9905740.1"/>
    </source>
</evidence>
<keyword evidence="3" id="KW-1185">Reference proteome</keyword>
<accession>A0ABR2YI20</accession>
<comment type="caution">
    <text evidence="2">The sequence shown here is derived from an EMBL/GenBank/DDBJ whole genome shotgun (WGS) entry which is preliminary data.</text>
</comment>
<feature type="domain" description="Coenzyme Q-binding protein COQ10 START" evidence="1">
    <location>
        <begin position="36"/>
        <end position="148"/>
    </location>
</feature>
<dbReference type="SUPFAM" id="SSF55961">
    <property type="entry name" value="Bet v1-like"/>
    <property type="match status" value="1"/>
</dbReference>
<reference evidence="2 3" key="1">
    <citation type="journal article" date="2024" name="Nat. Commun.">
        <title>Phylogenomics reveals the evolutionary origins of lichenization in chlorophyte algae.</title>
        <authorList>
            <person name="Puginier C."/>
            <person name="Libourel C."/>
            <person name="Otte J."/>
            <person name="Skaloud P."/>
            <person name="Haon M."/>
            <person name="Grisel S."/>
            <person name="Petersen M."/>
            <person name="Berrin J.G."/>
            <person name="Delaux P.M."/>
            <person name="Dal Grande F."/>
            <person name="Keller J."/>
        </authorList>
    </citation>
    <scope>NUCLEOTIDE SEQUENCE [LARGE SCALE GENOMIC DNA]</scope>
    <source>
        <strain evidence="2 3">SAG 216-7</strain>
    </source>
</reference>
<evidence type="ECO:0000313" key="3">
    <source>
        <dbReference type="Proteomes" id="UP001491310"/>
    </source>
</evidence>
<dbReference type="Gene3D" id="3.30.530.20">
    <property type="match status" value="1"/>
</dbReference>
<sequence>MLGAPRETVCYVPAIDSVAHQAGRYTIRGHLETGMPRQAVLGVLTDYEGLARIYSSIEDSRQCIINGKKGVNQLCRWEFLVFSGNFETELTVEEDLPNGSVVFRLVTSSFMRQFEGRWQVSELENGSCRVEHQLSVEPVLAPPQAFAGYTQKIFMRQSRRASERE</sequence>